<feature type="region of interest" description="Disordered" evidence="1">
    <location>
        <begin position="113"/>
        <end position="211"/>
    </location>
</feature>
<feature type="compositionally biased region" description="Polar residues" evidence="1">
    <location>
        <begin position="159"/>
        <end position="170"/>
    </location>
</feature>
<dbReference type="EMBL" id="CACVKT020003131">
    <property type="protein sequence ID" value="CAC5381868.1"/>
    <property type="molecule type" value="Genomic_DNA"/>
</dbReference>
<evidence type="ECO:0000313" key="2">
    <source>
        <dbReference type="EMBL" id="CAC5381868.1"/>
    </source>
</evidence>
<sequence>MTSKGKALASKGSRQNVKCEKTELLMILRCYQIHPGDYNMIVDEIIENKSQLSTGTAEFYSTAPKNKLKSRVRDQIFLMLARKKNIQDDEISMEVKAVCEMYQLISNETLNSTGEKKQKETAKTPDNQVQSDVRGEKSQSSDFDLNIEDKDEPEISSIPKPSTSRGTTKSASRKTKEKEIQDDDETEMQPRTSRGTIKHASRERKEKEMERENIKIYNKLLKAILPKAHKLFGSSPSDTD</sequence>
<dbReference type="AlphaFoldDB" id="A0A6J8BD63"/>
<name>A0A6J8BD63_MYTCO</name>
<feature type="compositionally biased region" description="Acidic residues" evidence="1">
    <location>
        <begin position="145"/>
        <end position="154"/>
    </location>
</feature>
<accession>A0A6J8BD63</accession>
<reference evidence="2 3" key="1">
    <citation type="submission" date="2020-06" db="EMBL/GenBank/DDBJ databases">
        <authorList>
            <person name="Li R."/>
            <person name="Bekaert M."/>
        </authorList>
    </citation>
    <scope>NUCLEOTIDE SEQUENCE [LARGE SCALE GENOMIC DNA]</scope>
    <source>
        <strain evidence="3">wild</strain>
    </source>
</reference>
<dbReference type="Proteomes" id="UP000507470">
    <property type="component" value="Unassembled WGS sequence"/>
</dbReference>
<keyword evidence="3" id="KW-1185">Reference proteome</keyword>
<evidence type="ECO:0000313" key="3">
    <source>
        <dbReference type="Proteomes" id="UP000507470"/>
    </source>
</evidence>
<gene>
    <name evidence="2" type="ORF">MCOR_17729</name>
</gene>
<organism evidence="2 3">
    <name type="scientific">Mytilus coruscus</name>
    <name type="common">Sea mussel</name>
    <dbReference type="NCBI Taxonomy" id="42192"/>
    <lineage>
        <taxon>Eukaryota</taxon>
        <taxon>Metazoa</taxon>
        <taxon>Spiralia</taxon>
        <taxon>Lophotrochozoa</taxon>
        <taxon>Mollusca</taxon>
        <taxon>Bivalvia</taxon>
        <taxon>Autobranchia</taxon>
        <taxon>Pteriomorphia</taxon>
        <taxon>Mytilida</taxon>
        <taxon>Mytiloidea</taxon>
        <taxon>Mytilidae</taxon>
        <taxon>Mytilinae</taxon>
        <taxon>Mytilus</taxon>
    </lineage>
</organism>
<evidence type="ECO:0000256" key="1">
    <source>
        <dbReference type="SAM" id="MobiDB-lite"/>
    </source>
</evidence>
<protein>
    <submittedName>
        <fullName evidence="2">Uncharacterized protein</fullName>
    </submittedName>
</protein>
<proteinExistence type="predicted"/>
<feature type="compositionally biased region" description="Basic and acidic residues" evidence="1">
    <location>
        <begin position="114"/>
        <end position="123"/>
    </location>
</feature>